<dbReference type="EMBL" id="JAOH01000002">
    <property type="protein sequence ID" value="EUA61052.1"/>
    <property type="molecule type" value="Genomic_DNA"/>
</dbReference>
<evidence type="ECO:0000256" key="1">
    <source>
        <dbReference type="SAM" id="Phobius"/>
    </source>
</evidence>
<proteinExistence type="predicted"/>
<keyword evidence="1" id="KW-0472">Membrane</keyword>
<keyword evidence="1" id="KW-0812">Transmembrane</keyword>
<gene>
    <name evidence="2" type="ORF">I542_1190</name>
</gene>
<feature type="transmembrane region" description="Helical" evidence="1">
    <location>
        <begin position="33"/>
        <end position="53"/>
    </location>
</feature>
<feature type="transmembrane region" description="Helical" evidence="1">
    <location>
        <begin position="65"/>
        <end position="85"/>
    </location>
</feature>
<evidence type="ECO:0000313" key="3">
    <source>
        <dbReference type="Proteomes" id="UP000021210"/>
    </source>
</evidence>
<reference evidence="2 3" key="1">
    <citation type="submission" date="2013-12" db="EMBL/GenBank/DDBJ databases">
        <authorList>
            <person name="Zelazny A."/>
            <person name="Olivier K."/>
            <person name="Holland S."/>
            <person name="Lenaerts A."/>
            <person name="Ordway D."/>
            <person name="DeGroote M.A."/>
            <person name="Parker T."/>
            <person name="Sizemore C."/>
            <person name="Tallon L.J."/>
            <person name="Sadzewicz L.K."/>
            <person name="Sengamalay N."/>
            <person name="Fraser C.M."/>
            <person name="Hine E."/>
            <person name="Shefchek K.A."/>
            <person name="Das S.P."/>
            <person name="Tettelin H."/>
        </authorList>
    </citation>
    <scope>NUCLEOTIDE SEQUENCE [LARGE SCALE GENOMIC DNA]</scope>
    <source>
        <strain evidence="2 3">1948</strain>
    </source>
</reference>
<sequence length="167" mass="18506">MKTQRHDVGLEDTLRAIERGVLEDVWMSRPRRWSVLLASLLLGVAAVSRWSNLGAHASPSLHVDAVVPGTSIMFLAACMFSLIALRRRRFRWCCGARLHRGAEHGDQPGRAVVASDRCRFRSVGVDAACCICLCHVDGYLARDHPHPARGFAARHACRPLLTVTLRC</sequence>
<accession>A0A829QCX6</accession>
<name>A0A829QCX6_9MYCO</name>
<keyword evidence="1" id="KW-1133">Transmembrane helix</keyword>
<comment type="caution">
    <text evidence="2">The sequence shown here is derived from an EMBL/GenBank/DDBJ whole genome shotgun (WGS) entry which is preliminary data.</text>
</comment>
<dbReference type="Proteomes" id="UP000021210">
    <property type="component" value="Unassembled WGS sequence"/>
</dbReference>
<evidence type="ECO:0000313" key="2">
    <source>
        <dbReference type="EMBL" id="EUA61052.1"/>
    </source>
</evidence>
<organism evidence="2 3">
    <name type="scientific">Mycobacteroides abscessus 1948</name>
    <dbReference type="NCBI Taxonomy" id="1299323"/>
    <lineage>
        <taxon>Bacteria</taxon>
        <taxon>Bacillati</taxon>
        <taxon>Actinomycetota</taxon>
        <taxon>Actinomycetes</taxon>
        <taxon>Mycobacteriales</taxon>
        <taxon>Mycobacteriaceae</taxon>
        <taxon>Mycobacteroides</taxon>
        <taxon>Mycobacteroides abscessus</taxon>
    </lineage>
</organism>
<dbReference type="AlphaFoldDB" id="A0A829QCX6"/>
<protein>
    <submittedName>
        <fullName evidence="2">Uncharacterized protein</fullName>
    </submittedName>
</protein>